<evidence type="ECO:0000256" key="3">
    <source>
        <dbReference type="ARBA" id="ARBA00022617"/>
    </source>
</evidence>
<keyword evidence="2" id="KW-0813">Transport</keyword>
<dbReference type="SUPFAM" id="SSF46626">
    <property type="entry name" value="Cytochrome c"/>
    <property type="match status" value="1"/>
</dbReference>
<keyword evidence="5 8" id="KW-0479">Metal-binding</keyword>
<comment type="cofactor">
    <cofactor evidence="1">
        <name>heme c</name>
        <dbReference type="ChEBI" id="CHEBI:61717"/>
    </cofactor>
</comment>
<keyword evidence="10" id="KW-0732">Signal</keyword>
<dbReference type="PANTHER" id="PTHR35008">
    <property type="entry name" value="BLL4482 PROTEIN-RELATED"/>
    <property type="match status" value="1"/>
</dbReference>
<evidence type="ECO:0000259" key="11">
    <source>
        <dbReference type="PROSITE" id="PS51007"/>
    </source>
</evidence>
<evidence type="ECO:0000256" key="6">
    <source>
        <dbReference type="ARBA" id="ARBA00022982"/>
    </source>
</evidence>
<dbReference type="Gene3D" id="1.10.760.10">
    <property type="entry name" value="Cytochrome c-like domain"/>
    <property type="match status" value="1"/>
</dbReference>
<dbReference type="Proteomes" id="UP000603940">
    <property type="component" value="Unassembled WGS sequence"/>
</dbReference>
<feature type="domain" description="Cytochrome c" evidence="11">
    <location>
        <begin position="58"/>
        <end position="137"/>
    </location>
</feature>
<evidence type="ECO:0000256" key="1">
    <source>
        <dbReference type="ARBA" id="ARBA00001926"/>
    </source>
</evidence>
<evidence type="ECO:0000256" key="4">
    <source>
        <dbReference type="ARBA" id="ARBA00022660"/>
    </source>
</evidence>
<evidence type="ECO:0000256" key="5">
    <source>
        <dbReference type="ARBA" id="ARBA00022723"/>
    </source>
</evidence>
<dbReference type="RefSeq" id="WP_187780980.1">
    <property type="nucleotide sequence ID" value="NZ_JACTUZ010000214.1"/>
</dbReference>
<dbReference type="EMBL" id="JACTUZ010000214">
    <property type="protein sequence ID" value="MBC9179999.1"/>
    <property type="molecule type" value="Genomic_DNA"/>
</dbReference>
<reference evidence="12 13" key="1">
    <citation type="journal article" date="2009" name="Int. J. Syst. Evol. Microbiol.">
        <title>Transfer of Teichococcus ludipueritiae and Muricoccus roseus to the genus Roseomonas, as Roseomonas ludipueritiae comb. nov. and Roseomonas rosea comb. nov., respectively, and emended description of the genus Roseomonas.</title>
        <authorList>
            <person name="Sanchez-Porro C."/>
            <person name="Gallego V."/>
            <person name="Busse H.J."/>
            <person name="Kampfer P."/>
            <person name="Ventosa A."/>
        </authorList>
    </citation>
    <scope>NUCLEOTIDE SEQUENCE [LARGE SCALE GENOMIC DNA]</scope>
    <source>
        <strain evidence="12 13">DSM 14915</strain>
    </source>
</reference>
<dbReference type="InterPro" id="IPR008168">
    <property type="entry name" value="Cyt_C_IC"/>
</dbReference>
<keyword evidence="3 8" id="KW-0349">Heme</keyword>
<protein>
    <submittedName>
        <fullName evidence="12">Cytochrome c</fullName>
    </submittedName>
</protein>
<name>A0ABR7REB0_9PROT</name>
<keyword evidence="13" id="KW-1185">Reference proteome</keyword>
<evidence type="ECO:0000256" key="7">
    <source>
        <dbReference type="ARBA" id="ARBA00023004"/>
    </source>
</evidence>
<evidence type="ECO:0000256" key="2">
    <source>
        <dbReference type="ARBA" id="ARBA00022448"/>
    </source>
</evidence>
<dbReference type="InterPro" id="IPR051459">
    <property type="entry name" value="Cytochrome_c-type_DH"/>
</dbReference>
<keyword evidence="7 8" id="KW-0408">Iron</keyword>
<organism evidence="12 13">
    <name type="scientific">Pseudoroseomonas ludipueritiae</name>
    <dbReference type="NCBI Taxonomy" id="198093"/>
    <lineage>
        <taxon>Bacteria</taxon>
        <taxon>Pseudomonadati</taxon>
        <taxon>Pseudomonadota</taxon>
        <taxon>Alphaproteobacteria</taxon>
        <taxon>Acetobacterales</taxon>
        <taxon>Acetobacteraceae</taxon>
        <taxon>Pseudoroseomonas</taxon>
    </lineage>
</organism>
<dbReference type="PRINTS" id="PR00605">
    <property type="entry name" value="CYTCHROMECIC"/>
</dbReference>
<comment type="caution">
    <text evidence="12">The sequence shown here is derived from an EMBL/GenBank/DDBJ whole genome shotgun (WGS) entry which is preliminary data.</text>
</comment>
<keyword evidence="6" id="KW-0249">Electron transport</keyword>
<proteinExistence type="predicted"/>
<sequence length="156" mass="15900">MNRFAIAATAAALLALPAAAQQPQSQQDPAAAGAPASAQQRNDGAASDSHGFVSATRFGQREGAALYAATCAGCHMPDGRGATGAGRYPALAGNEKLEQAGYPASIVLNGLRGMPGFANQMDDAQVAAVVNYVRSNLGNRYVADPATPDDVKALRQ</sequence>
<evidence type="ECO:0000256" key="9">
    <source>
        <dbReference type="SAM" id="MobiDB-lite"/>
    </source>
</evidence>
<feature type="signal peptide" evidence="10">
    <location>
        <begin position="1"/>
        <end position="20"/>
    </location>
</feature>
<accession>A0ABR7REB0</accession>
<feature type="compositionally biased region" description="Low complexity" evidence="9">
    <location>
        <begin position="23"/>
        <end position="40"/>
    </location>
</feature>
<evidence type="ECO:0000313" key="13">
    <source>
        <dbReference type="Proteomes" id="UP000603940"/>
    </source>
</evidence>
<gene>
    <name evidence="12" type="ORF">IBL25_23930</name>
</gene>
<feature type="region of interest" description="Disordered" evidence="9">
    <location>
        <begin position="23"/>
        <end position="51"/>
    </location>
</feature>
<evidence type="ECO:0000313" key="12">
    <source>
        <dbReference type="EMBL" id="MBC9179999.1"/>
    </source>
</evidence>
<dbReference type="PANTHER" id="PTHR35008:SF4">
    <property type="entry name" value="BLL4482 PROTEIN"/>
    <property type="match status" value="1"/>
</dbReference>
<dbReference type="InterPro" id="IPR036909">
    <property type="entry name" value="Cyt_c-like_dom_sf"/>
</dbReference>
<dbReference type="PROSITE" id="PS51007">
    <property type="entry name" value="CYTC"/>
    <property type="match status" value="1"/>
</dbReference>
<dbReference type="InterPro" id="IPR009056">
    <property type="entry name" value="Cyt_c-like_dom"/>
</dbReference>
<feature type="chain" id="PRO_5045714893" evidence="10">
    <location>
        <begin position="21"/>
        <end position="156"/>
    </location>
</feature>
<dbReference type="Pfam" id="PF13442">
    <property type="entry name" value="Cytochrome_CBB3"/>
    <property type="match status" value="1"/>
</dbReference>
<evidence type="ECO:0000256" key="8">
    <source>
        <dbReference type="PROSITE-ProRule" id="PRU00433"/>
    </source>
</evidence>
<evidence type="ECO:0000256" key="10">
    <source>
        <dbReference type="SAM" id="SignalP"/>
    </source>
</evidence>
<keyword evidence="4" id="KW-0679">Respiratory chain</keyword>